<accession>A0A3N3ZR19</accession>
<keyword evidence="2" id="KW-0479">Metal-binding</keyword>
<evidence type="ECO:0000259" key="6">
    <source>
        <dbReference type="SMART" id="SM00235"/>
    </source>
</evidence>
<keyword evidence="1" id="KW-0645">Protease</keyword>
<reference evidence="7 8" key="1">
    <citation type="submission" date="2018-10" db="EMBL/GenBank/DDBJ databases">
        <title>Kocuria sp. M5W7-7, whole genome shotgun sequence.</title>
        <authorList>
            <person name="Tuo L."/>
        </authorList>
    </citation>
    <scope>NUCLEOTIDE SEQUENCE [LARGE SCALE GENOMIC DNA]</scope>
    <source>
        <strain evidence="7 8">M5W7-7</strain>
    </source>
</reference>
<evidence type="ECO:0000313" key="8">
    <source>
        <dbReference type="Proteomes" id="UP000270616"/>
    </source>
</evidence>
<dbReference type="Gene3D" id="3.40.390.10">
    <property type="entry name" value="Collagenase (Catalytic Domain)"/>
    <property type="match status" value="1"/>
</dbReference>
<dbReference type="GO" id="GO:0031012">
    <property type="term" value="C:extracellular matrix"/>
    <property type="evidence" value="ECO:0007669"/>
    <property type="project" value="InterPro"/>
</dbReference>
<sequence length="263" mass="28400">MVFSIAPAAVAQEDDSASTGQKPTWEQFQADTYRSADGQYIVDGDIPVSDTASLFSFYESLPSGPVAEESSGGTGDLIANTDVYGNQTLWSASEAQDLTYCVSDDFGSQKSTVVNAMEGGAAMWEDASSGIDFTYVSSEDGDCNTSNNNVVFSVEPTSETGYIARAFFPDSPKSQRNVLVADQFYSSGWQQDAILAHELGHVLGFRHEHTRPEAGTCFEDNNWSPLTPYDSVSIMHYPQCNGGSQSLSFSDLDRQGVQRAYGA</sequence>
<dbReference type="Proteomes" id="UP000270616">
    <property type="component" value="Unassembled WGS sequence"/>
</dbReference>
<evidence type="ECO:0000256" key="3">
    <source>
        <dbReference type="ARBA" id="ARBA00022801"/>
    </source>
</evidence>
<feature type="domain" description="Peptidase metallopeptidase" evidence="6">
    <location>
        <begin position="86"/>
        <end position="240"/>
    </location>
</feature>
<proteinExistence type="predicted"/>
<evidence type="ECO:0000313" key="7">
    <source>
        <dbReference type="EMBL" id="ROZ63713.1"/>
    </source>
</evidence>
<name>A0A3N3ZR19_9MICC</name>
<keyword evidence="8" id="KW-1185">Reference proteome</keyword>
<dbReference type="OrthoDB" id="5289073at2"/>
<keyword evidence="4" id="KW-0862">Zinc</keyword>
<gene>
    <name evidence="7" type="ORF">EDL96_04980</name>
</gene>
<dbReference type="SUPFAM" id="SSF55486">
    <property type="entry name" value="Metalloproteases ('zincins'), catalytic domain"/>
    <property type="match status" value="1"/>
</dbReference>
<dbReference type="Pfam" id="PF00413">
    <property type="entry name" value="Peptidase_M10"/>
    <property type="match status" value="1"/>
</dbReference>
<dbReference type="GO" id="GO:0004222">
    <property type="term" value="F:metalloendopeptidase activity"/>
    <property type="evidence" value="ECO:0007669"/>
    <property type="project" value="InterPro"/>
</dbReference>
<dbReference type="EMBL" id="RKMF01000005">
    <property type="protein sequence ID" value="ROZ63713.1"/>
    <property type="molecule type" value="Genomic_DNA"/>
</dbReference>
<dbReference type="AlphaFoldDB" id="A0A3N3ZR19"/>
<feature type="region of interest" description="Disordered" evidence="5">
    <location>
        <begin position="1"/>
        <end position="22"/>
    </location>
</feature>
<protein>
    <submittedName>
        <fullName evidence="7">Peptidase M16</fullName>
    </submittedName>
</protein>
<dbReference type="InterPro" id="IPR001818">
    <property type="entry name" value="Pept_M10_metallopeptidase"/>
</dbReference>
<evidence type="ECO:0000256" key="5">
    <source>
        <dbReference type="SAM" id="MobiDB-lite"/>
    </source>
</evidence>
<dbReference type="GO" id="GO:0008270">
    <property type="term" value="F:zinc ion binding"/>
    <property type="evidence" value="ECO:0007669"/>
    <property type="project" value="InterPro"/>
</dbReference>
<dbReference type="InterPro" id="IPR006026">
    <property type="entry name" value="Peptidase_Metallo"/>
</dbReference>
<evidence type="ECO:0000256" key="1">
    <source>
        <dbReference type="ARBA" id="ARBA00022670"/>
    </source>
</evidence>
<dbReference type="GO" id="GO:0006508">
    <property type="term" value="P:proteolysis"/>
    <property type="evidence" value="ECO:0007669"/>
    <property type="project" value="UniProtKB-KW"/>
</dbReference>
<comment type="caution">
    <text evidence="7">The sequence shown here is derived from an EMBL/GenBank/DDBJ whole genome shotgun (WGS) entry which is preliminary data.</text>
</comment>
<evidence type="ECO:0000256" key="2">
    <source>
        <dbReference type="ARBA" id="ARBA00022723"/>
    </source>
</evidence>
<keyword evidence="3" id="KW-0378">Hydrolase</keyword>
<dbReference type="SMART" id="SM00235">
    <property type="entry name" value="ZnMc"/>
    <property type="match status" value="1"/>
</dbReference>
<dbReference type="InterPro" id="IPR024079">
    <property type="entry name" value="MetalloPept_cat_dom_sf"/>
</dbReference>
<organism evidence="7 8">
    <name type="scientific">Kocuria soli</name>
    <dbReference type="NCBI Taxonomy" id="2485125"/>
    <lineage>
        <taxon>Bacteria</taxon>
        <taxon>Bacillati</taxon>
        <taxon>Actinomycetota</taxon>
        <taxon>Actinomycetes</taxon>
        <taxon>Micrococcales</taxon>
        <taxon>Micrococcaceae</taxon>
        <taxon>Kocuria</taxon>
    </lineage>
</organism>
<evidence type="ECO:0000256" key="4">
    <source>
        <dbReference type="ARBA" id="ARBA00022833"/>
    </source>
</evidence>